<reference evidence="2" key="1">
    <citation type="submission" date="2022-09" db="EMBL/GenBank/DDBJ databases">
        <title>Diverse halophilic archaea isolated from saline environments.</title>
        <authorList>
            <person name="Cui H.-L."/>
        </authorList>
    </citation>
    <scope>NUCLEOTIDE SEQUENCE</scope>
    <source>
        <strain evidence="2">ZS-35-S2</strain>
    </source>
</reference>
<dbReference type="Proteomes" id="UP001057580">
    <property type="component" value="Chromosome"/>
</dbReference>
<sequence length="122" mass="13785">MSVSDDELAERLEERLMSHGVYVVDYTESEGALHVAYETATKGEGVAKSEIGRLLNVLLDAREDGWEPRDVNAWVYDIEDGPVSDRDPKGRWEAREGWLYALEEGYLSETDFSTLVLSTVRT</sequence>
<evidence type="ECO:0000313" key="2">
    <source>
        <dbReference type="EMBL" id="UWM53793.1"/>
    </source>
</evidence>
<feature type="domain" description="DUF8159" evidence="1">
    <location>
        <begin position="5"/>
        <end position="122"/>
    </location>
</feature>
<gene>
    <name evidence="2" type="ORF">N0B31_16860</name>
</gene>
<dbReference type="RefSeq" id="WP_260592787.1">
    <property type="nucleotide sequence ID" value="NZ_CP104003.1"/>
</dbReference>
<protein>
    <recommendedName>
        <fullName evidence="1">DUF8159 domain-containing protein</fullName>
    </recommendedName>
</protein>
<organism evidence="2 3">
    <name type="scientific">Salinirubellus salinus</name>
    <dbReference type="NCBI Taxonomy" id="1364945"/>
    <lineage>
        <taxon>Archaea</taxon>
        <taxon>Methanobacteriati</taxon>
        <taxon>Methanobacteriota</taxon>
        <taxon>Stenosarchaea group</taxon>
        <taxon>Halobacteria</taxon>
        <taxon>Halobacteriales</taxon>
        <taxon>Natronomonadaceae</taxon>
        <taxon>Salinirubellus</taxon>
    </lineage>
</organism>
<accession>A0A9E7UA32</accession>
<dbReference type="GeneID" id="74944128"/>
<keyword evidence="3" id="KW-1185">Reference proteome</keyword>
<dbReference type="KEGG" id="ssai:N0B31_16860"/>
<evidence type="ECO:0000313" key="3">
    <source>
        <dbReference type="Proteomes" id="UP001057580"/>
    </source>
</evidence>
<dbReference type="InterPro" id="IPR058473">
    <property type="entry name" value="DUF8159"/>
</dbReference>
<dbReference type="Pfam" id="PF26490">
    <property type="entry name" value="DUF8159"/>
    <property type="match status" value="1"/>
</dbReference>
<dbReference type="AlphaFoldDB" id="A0A9E7UA32"/>
<dbReference type="EMBL" id="CP104003">
    <property type="protein sequence ID" value="UWM53793.1"/>
    <property type="molecule type" value="Genomic_DNA"/>
</dbReference>
<evidence type="ECO:0000259" key="1">
    <source>
        <dbReference type="Pfam" id="PF26490"/>
    </source>
</evidence>
<proteinExistence type="predicted"/>
<name>A0A9E7UA32_9EURY</name>